<organism evidence="1 2">
    <name type="scientific">Psychrobacter pasteurii</name>
    <dbReference type="NCBI Taxonomy" id="1945520"/>
    <lineage>
        <taxon>Bacteria</taxon>
        <taxon>Pseudomonadati</taxon>
        <taxon>Pseudomonadota</taxon>
        <taxon>Gammaproteobacteria</taxon>
        <taxon>Moraxellales</taxon>
        <taxon>Moraxellaceae</taxon>
        <taxon>Psychrobacter</taxon>
    </lineage>
</organism>
<proteinExistence type="predicted"/>
<gene>
    <name evidence="1" type="ORF">A1019T_01123</name>
</gene>
<dbReference type="Proteomes" id="UP000188169">
    <property type="component" value="Unassembled WGS sequence"/>
</dbReference>
<dbReference type="RefSeq" id="WP_077448556.1">
    <property type="nucleotide sequence ID" value="NZ_FUGD01000075.1"/>
</dbReference>
<protein>
    <submittedName>
        <fullName evidence="1">Uncharacterized protein</fullName>
    </submittedName>
</protein>
<name>A0A1R4EFA1_9GAMM</name>
<accession>A0A1R4EFA1</accession>
<dbReference type="EMBL" id="FUGD01000075">
    <property type="protein sequence ID" value="SJM37152.1"/>
    <property type="molecule type" value="Genomic_DNA"/>
</dbReference>
<evidence type="ECO:0000313" key="1">
    <source>
        <dbReference type="EMBL" id="SJM37152.1"/>
    </source>
</evidence>
<sequence>MFAFLNTLIPLLFAIAFFHHQNAKSKQHRCIDEIVNRLDNLNELVVNSCHTVPYTPSNGEYQFNKLILTQTVDKFIKCAPFPFIALSGVDFTALKADCSNLFEFIELKTPIESPSNIQLNSQNMMVDRDEIISIMYIRSSEIIAKLYKLI</sequence>
<reference evidence="2" key="1">
    <citation type="submission" date="2017-02" db="EMBL/GenBank/DDBJ databases">
        <authorList>
            <person name="Mornico D."/>
        </authorList>
    </citation>
    <scope>NUCLEOTIDE SEQUENCE [LARGE SCALE GENOMIC DNA]</scope>
</reference>
<keyword evidence="2" id="KW-1185">Reference proteome</keyword>
<dbReference type="AlphaFoldDB" id="A0A1R4EFA1"/>
<dbReference type="STRING" id="1945520.A1019T_01123"/>
<evidence type="ECO:0000313" key="2">
    <source>
        <dbReference type="Proteomes" id="UP000188169"/>
    </source>
</evidence>